<feature type="compositionally biased region" description="Basic and acidic residues" evidence="6">
    <location>
        <begin position="69"/>
        <end position="81"/>
    </location>
</feature>
<reference evidence="8" key="2">
    <citation type="submission" date="2021-09" db="EMBL/GenBank/DDBJ databases">
        <authorList>
            <person name="Gilroy R."/>
        </authorList>
    </citation>
    <scope>NUCLEOTIDE SEQUENCE</scope>
    <source>
        <strain evidence="8">ChiGjej5B5-22894</strain>
    </source>
</reference>
<comment type="caution">
    <text evidence="8">The sequence shown here is derived from an EMBL/GenBank/DDBJ whole genome shotgun (WGS) entry which is preliminary data.</text>
</comment>
<sequence length="301" mass="31147">MSEPTALVIGEALTDIVHEADGTVLSRPGGSPANVAVGLARLGVPTALLTRLGADVNGDALREHLEQSGVRLREAGTEPPERTSTAEAQIGPDGAATYRFDIDWNPGQIRLDPVRLVHTGSLATAIEPGAAAVEAALAAAHPGTLISFDPNVRPSLGLPVEGIRGRVERIAGLAHVVKMSDEDLEWLYPAESVGDVATRMHEAGVALFLVTRGAQGCTLSTPRWTSEIPALPVTVADTIGAGDAFMSGLLFAILTDGGDQALRNGDVRQDAAGAWATTALRSAAITVGRRGAQPPFLADLA</sequence>
<dbReference type="PROSITE" id="PS00583">
    <property type="entry name" value="PFKB_KINASES_1"/>
    <property type="match status" value="1"/>
</dbReference>
<dbReference type="GO" id="GO:0016301">
    <property type="term" value="F:kinase activity"/>
    <property type="evidence" value="ECO:0007669"/>
    <property type="project" value="UniProtKB-KW"/>
</dbReference>
<dbReference type="InterPro" id="IPR002173">
    <property type="entry name" value="Carboh/pur_kinase_PfkB_CS"/>
</dbReference>
<dbReference type="Gene3D" id="3.40.1190.20">
    <property type="match status" value="1"/>
</dbReference>
<keyword evidence="3" id="KW-0547">Nucleotide-binding</keyword>
<dbReference type="SUPFAM" id="SSF53613">
    <property type="entry name" value="Ribokinase-like"/>
    <property type="match status" value="1"/>
</dbReference>
<evidence type="ECO:0000259" key="7">
    <source>
        <dbReference type="Pfam" id="PF00294"/>
    </source>
</evidence>
<dbReference type="PROSITE" id="PS00584">
    <property type="entry name" value="PFKB_KINASES_2"/>
    <property type="match status" value="1"/>
</dbReference>
<organism evidence="8 9">
    <name type="scientific">Brachybacterium massiliense</name>
    <dbReference type="NCBI Taxonomy" id="1755098"/>
    <lineage>
        <taxon>Bacteria</taxon>
        <taxon>Bacillati</taxon>
        <taxon>Actinomycetota</taxon>
        <taxon>Actinomycetes</taxon>
        <taxon>Micrococcales</taxon>
        <taxon>Dermabacteraceae</taxon>
        <taxon>Brachybacterium</taxon>
    </lineage>
</organism>
<evidence type="ECO:0000256" key="2">
    <source>
        <dbReference type="ARBA" id="ARBA00022679"/>
    </source>
</evidence>
<dbReference type="EMBL" id="DYUE01000218">
    <property type="protein sequence ID" value="HJG91931.1"/>
    <property type="molecule type" value="Genomic_DNA"/>
</dbReference>
<dbReference type="Pfam" id="PF00294">
    <property type="entry name" value="PfkB"/>
    <property type="match status" value="1"/>
</dbReference>
<evidence type="ECO:0000256" key="5">
    <source>
        <dbReference type="ARBA" id="ARBA00022840"/>
    </source>
</evidence>
<dbReference type="InterPro" id="IPR029056">
    <property type="entry name" value="Ribokinase-like"/>
</dbReference>
<dbReference type="InterPro" id="IPR011611">
    <property type="entry name" value="PfkB_dom"/>
</dbReference>
<evidence type="ECO:0000256" key="3">
    <source>
        <dbReference type="ARBA" id="ARBA00022741"/>
    </source>
</evidence>
<evidence type="ECO:0000256" key="1">
    <source>
        <dbReference type="ARBA" id="ARBA00010688"/>
    </source>
</evidence>
<dbReference type="AlphaFoldDB" id="A0A921MXU6"/>
<evidence type="ECO:0000256" key="4">
    <source>
        <dbReference type="ARBA" id="ARBA00022777"/>
    </source>
</evidence>
<comment type="similarity">
    <text evidence="1">Belongs to the carbohydrate kinase PfkB family.</text>
</comment>
<keyword evidence="5" id="KW-0067">ATP-binding</keyword>
<protein>
    <submittedName>
        <fullName evidence="8">Carbohydrate kinase</fullName>
    </submittedName>
</protein>
<proteinExistence type="inferred from homology"/>
<dbReference type="PANTHER" id="PTHR43085:SF1">
    <property type="entry name" value="PSEUDOURIDINE KINASE-RELATED"/>
    <property type="match status" value="1"/>
</dbReference>
<reference evidence="8" key="1">
    <citation type="journal article" date="2021" name="PeerJ">
        <title>Extensive microbial diversity within the chicken gut microbiome revealed by metagenomics and culture.</title>
        <authorList>
            <person name="Gilroy R."/>
            <person name="Ravi A."/>
            <person name="Getino M."/>
            <person name="Pursley I."/>
            <person name="Horton D.L."/>
            <person name="Alikhan N.F."/>
            <person name="Baker D."/>
            <person name="Gharbi K."/>
            <person name="Hall N."/>
            <person name="Watson M."/>
            <person name="Adriaenssens E.M."/>
            <person name="Foster-Nyarko E."/>
            <person name="Jarju S."/>
            <person name="Secka A."/>
            <person name="Antonio M."/>
            <person name="Oren A."/>
            <person name="Chaudhuri R.R."/>
            <person name="La Ragione R."/>
            <person name="Hildebrand F."/>
            <person name="Pallen M.J."/>
        </authorList>
    </citation>
    <scope>NUCLEOTIDE SEQUENCE</scope>
    <source>
        <strain evidence="8">ChiGjej5B5-22894</strain>
    </source>
</reference>
<dbReference type="PANTHER" id="PTHR43085">
    <property type="entry name" value="HEXOKINASE FAMILY MEMBER"/>
    <property type="match status" value="1"/>
</dbReference>
<dbReference type="GO" id="GO:0005524">
    <property type="term" value="F:ATP binding"/>
    <property type="evidence" value="ECO:0007669"/>
    <property type="project" value="UniProtKB-KW"/>
</dbReference>
<keyword evidence="2" id="KW-0808">Transferase</keyword>
<keyword evidence="4 8" id="KW-0418">Kinase</keyword>
<gene>
    <name evidence="8" type="ORF">K8V81_09425</name>
</gene>
<feature type="domain" description="Carbohydrate kinase PfkB" evidence="7">
    <location>
        <begin position="7"/>
        <end position="295"/>
    </location>
</feature>
<dbReference type="Proteomes" id="UP000742460">
    <property type="component" value="Unassembled WGS sequence"/>
</dbReference>
<feature type="region of interest" description="Disordered" evidence="6">
    <location>
        <begin position="69"/>
        <end position="90"/>
    </location>
</feature>
<evidence type="ECO:0000256" key="6">
    <source>
        <dbReference type="SAM" id="MobiDB-lite"/>
    </source>
</evidence>
<feature type="non-terminal residue" evidence="8">
    <location>
        <position position="301"/>
    </location>
</feature>
<evidence type="ECO:0000313" key="9">
    <source>
        <dbReference type="Proteomes" id="UP000742460"/>
    </source>
</evidence>
<dbReference type="InterPro" id="IPR050306">
    <property type="entry name" value="PfkB_Carbo_kinase"/>
</dbReference>
<accession>A0A921MXU6</accession>
<name>A0A921MXU6_9MICO</name>
<dbReference type="CDD" id="cd01167">
    <property type="entry name" value="bac_FRK"/>
    <property type="match status" value="1"/>
</dbReference>
<evidence type="ECO:0000313" key="8">
    <source>
        <dbReference type="EMBL" id="HJG91931.1"/>
    </source>
</evidence>